<feature type="region of interest" description="Disordered" evidence="1">
    <location>
        <begin position="33"/>
        <end position="57"/>
    </location>
</feature>
<protein>
    <submittedName>
        <fullName evidence="2">Uncharacterized protein</fullName>
    </submittedName>
</protein>
<comment type="caution">
    <text evidence="2">The sequence shown here is derived from an EMBL/GenBank/DDBJ whole genome shotgun (WGS) entry which is preliminary data.</text>
</comment>
<proteinExistence type="predicted"/>
<evidence type="ECO:0000313" key="2">
    <source>
        <dbReference type="EMBL" id="GAF84633.1"/>
    </source>
</evidence>
<organism evidence="2">
    <name type="scientific">marine sediment metagenome</name>
    <dbReference type="NCBI Taxonomy" id="412755"/>
    <lineage>
        <taxon>unclassified sequences</taxon>
        <taxon>metagenomes</taxon>
        <taxon>ecological metagenomes</taxon>
    </lineage>
</organism>
<name>X0STY5_9ZZZZ</name>
<sequence>MAAKRSRRMWLATDVQGDFTVLFLSGSKPQLDEEDQVGRWDNNAPEGHRLTRSPSAFGRIAPRPGECRAVYITIVS</sequence>
<gene>
    <name evidence="2" type="ORF">S01H1_12189</name>
</gene>
<reference evidence="2" key="1">
    <citation type="journal article" date="2014" name="Front. Microbiol.">
        <title>High frequency of phylogenetically diverse reductive dehalogenase-homologous genes in deep subseafloor sedimentary metagenomes.</title>
        <authorList>
            <person name="Kawai M."/>
            <person name="Futagami T."/>
            <person name="Toyoda A."/>
            <person name="Takaki Y."/>
            <person name="Nishi S."/>
            <person name="Hori S."/>
            <person name="Arai W."/>
            <person name="Tsubouchi T."/>
            <person name="Morono Y."/>
            <person name="Uchiyama I."/>
            <person name="Ito T."/>
            <person name="Fujiyama A."/>
            <person name="Inagaki F."/>
            <person name="Takami H."/>
        </authorList>
    </citation>
    <scope>NUCLEOTIDE SEQUENCE</scope>
    <source>
        <strain evidence="2">Expedition CK06-06</strain>
    </source>
</reference>
<accession>X0STY5</accession>
<evidence type="ECO:0000256" key="1">
    <source>
        <dbReference type="SAM" id="MobiDB-lite"/>
    </source>
</evidence>
<dbReference type="EMBL" id="BARS01006239">
    <property type="protein sequence ID" value="GAF84633.1"/>
    <property type="molecule type" value="Genomic_DNA"/>
</dbReference>
<dbReference type="AlphaFoldDB" id="X0STY5"/>